<dbReference type="SMART" id="SM01307">
    <property type="entry name" value="RICTOR_M"/>
    <property type="match status" value="1"/>
</dbReference>
<gene>
    <name evidence="6" type="ORF">PFISCL1PPCAC_5590</name>
</gene>
<evidence type="ECO:0008006" key="8">
    <source>
        <dbReference type="Google" id="ProtNLM"/>
    </source>
</evidence>
<comment type="caution">
    <text evidence="6">The sequence shown here is derived from an EMBL/GenBank/DDBJ whole genome shotgun (WGS) entry which is preliminary data.</text>
</comment>
<feature type="compositionally biased region" description="Polar residues" evidence="2">
    <location>
        <begin position="1195"/>
        <end position="1209"/>
    </location>
</feature>
<reference evidence="6" key="1">
    <citation type="submission" date="2023-10" db="EMBL/GenBank/DDBJ databases">
        <title>Genome assembly of Pristionchus species.</title>
        <authorList>
            <person name="Yoshida K."/>
            <person name="Sommer R.J."/>
        </authorList>
    </citation>
    <scope>NUCLEOTIDE SEQUENCE</scope>
    <source>
        <strain evidence="6">RS5133</strain>
    </source>
</reference>
<dbReference type="Pfam" id="PF14664">
    <property type="entry name" value="RICTOR_N"/>
    <property type="match status" value="1"/>
</dbReference>
<feature type="region of interest" description="Disordered" evidence="2">
    <location>
        <begin position="1399"/>
        <end position="1427"/>
    </location>
</feature>
<feature type="compositionally biased region" description="Basic and acidic residues" evidence="2">
    <location>
        <begin position="1175"/>
        <end position="1191"/>
    </location>
</feature>
<dbReference type="Pfam" id="PF14663">
    <property type="entry name" value="RasGEF_N_2"/>
    <property type="match status" value="1"/>
</dbReference>
<evidence type="ECO:0000259" key="5">
    <source>
        <dbReference type="SMART" id="SM01310"/>
    </source>
</evidence>
<dbReference type="GO" id="GO:0038203">
    <property type="term" value="P:TORC2 signaling"/>
    <property type="evidence" value="ECO:0007669"/>
    <property type="project" value="TreeGrafter"/>
</dbReference>
<dbReference type="InterPro" id="IPR016024">
    <property type="entry name" value="ARM-type_fold"/>
</dbReference>
<dbReference type="GO" id="GO:0051897">
    <property type="term" value="P:positive regulation of phosphatidylinositol 3-kinase/protein kinase B signal transduction"/>
    <property type="evidence" value="ECO:0007669"/>
    <property type="project" value="TreeGrafter"/>
</dbReference>
<dbReference type="Pfam" id="PF14668">
    <property type="entry name" value="RICTOR_V"/>
    <property type="match status" value="1"/>
</dbReference>
<evidence type="ECO:0000259" key="3">
    <source>
        <dbReference type="SMART" id="SM01307"/>
    </source>
</evidence>
<dbReference type="SMART" id="SM01308">
    <property type="entry name" value="RICTOR_N"/>
    <property type="match status" value="1"/>
</dbReference>
<dbReference type="GO" id="GO:0043539">
    <property type="term" value="F:protein serine/threonine kinase activator activity"/>
    <property type="evidence" value="ECO:0007669"/>
    <property type="project" value="TreeGrafter"/>
</dbReference>
<protein>
    <recommendedName>
        <fullName evidence="8">Rict-1</fullName>
    </recommendedName>
</protein>
<dbReference type="Pfam" id="PF14666">
    <property type="entry name" value="RICTOR_M"/>
    <property type="match status" value="1"/>
</dbReference>
<dbReference type="SMART" id="SM01310">
    <property type="entry name" value="RICTOR_V"/>
    <property type="match status" value="1"/>
</dbReference>
<feature type="compositionally biased region" description="Low complexity" evidence="2">
    <location>
        <begin position="1162"/>
        <end position="1174"/>
    </location>
</feature>
<dbReference type="InterPro" id="IPR029451">
    <property type="entry name" value="RICTOR_M"/>
</dbReference>
<feature type="compositionally biased region" description="Basic and acidic residues" evidence="2">
    <location>
        <begin position="1411"/>
        <end position="1421"/>
    </location>
</feature>
<proteinExistence type="inferred from homology"/>
<evidence type="ECO:0000256" key="1">
    <source>
        <dbReference type="ARBA" id="ARBA00008878"/>
    </source>
</evidence>
<keyword evidence="7" id="KW-1185">Reference proteome</keyword>
<dbReference type="PANTHER" id="PTHR13298:SF11">
    <property type="entry name" value="RAPAMYCIN-INSENSITIVE COMPANION OF MTOR"/>
    <property type="match status" value="1"/>
</dbReference>
<dbReference type="InterPro" id="IPR028268">
    <property type="entry name" value="Pianissimo_fam"/>
</dbReference>
<dbReference type="InterPro" id="IPR029453">
    <property type="entry name" value="Rictor_IV"/>
</dbReference>
<feature type="compositionally biased region" description="Acidic residues" evidence="2">
    <location>
        <begin position="1236"/>
        <end position="1245"/>
    </location>
</feature>
<feature type="domain" description="Rapamycin-insensitive companion of mTOR middle" evidence="3">
    <location>
        <begin position="637"/>
        <end position="875"/>
    </location>
</feature>
<organism evidence="6 7">
    <name type="scientific">Pristionchus fissidentatus</name>
    <dbReference type="NCBI Taxonomy" id="1538716"/>
    <lineage>
        <taxon>Eukaryota</taxon>
        <taxon>Metazoa</taxon>
        <taxon>Ecdysozoa</taxon>
        <taxon>Nematoda</taxon>
        <taxon>Chromadorea</taxon>
        <taxon>Rhabditida</taxon>
        <taxon>Rhabditina</taxon>
        <taxon>Diplogasteromorpha</taxon>
        <taxon>Diplogasteroidea</taxon>
        <taxon>Neodiplogasteridae</taxon>
        <taxon>Pristionchus</taxon>
    </lineage>
</organism>
<dbReference type="Proteomes" id="UP001432322">
    <property type="component" value="Unassembled WGS sequence"/>
</dbReference>
<name>A0AAV5V7T5_9BILA</name>
<dbReference type="GO" id="GO:0031932">
    <property type="term" value="C:TORC2 complex"/>
    <property type="evidence" value="ECO:0007669"/>
    <property type="project" value="InterPro"/>
</dbReference>
<evidence type="ECO:0000256" key="2">
    <source>
        <dbReference type="SAM" id="MobiDB-lite"/>
    </source>
</evidence>
<evidence type="ECO:0000313" key="6">
    <source>
        <dbReference type="EMBL" id="GMT14293.1"/>
    </source>
</evidence>
<dbReference type="SUPFAM" id="SSF48371">
    <property type="entry name" value="ARM repeat"/>
    <property type="match status" value="1"/>
</dbReference>
<dbReference type="InterPro" id="IPR028267">
    <property type="entry name" value="Pianissimo_N"/>
</dbReference>
<dbReference type="SMART" id="SM01303">
    <property type="entry name" value="RasGEF_N_2"/>
    <property type="match status" value="1"/>
</dbReference>
<dbReference type="PANTHER" id="PTHR13298">
    <property type="entry name" value="CYTOSOLIC REGULATOR PIANISSIMO"/>
    <property type="match status" value="1"/>
</dbReference>
<feature type="domain" description="Rapamycin-insensitive companion of mTOR" evidence="5">
    <location>
        <begin position="1049"/>
        <end position="1120"/>
    </location>
</feature>
<dbReference type="EMBL" id="BTSY01000002">
    <property type="protein sequence ID" value="GMT14293.1"/>
    <property type="molecule type" value="Genomic_DNA"/>
</dbReference>
<comment type="similarity">
    <text evidence="1">Belongs to the RICTOR family.</text>
</comment>
<accession>A0AAV5V7T5</accession>
<sequence>MRNASLTSPSPSAMAAALRERPNRLIGLRLNDETRSSIRSTLRRTRIGRVRERHAPTESREAVEKYLDTEVEGALRNTDLSDRSAFLNRLCSLIESTHPDQLSDGPFFERIADLVREMLQDEHQSIRAMSLRILRLCLFTERNFTYILKTQIDIFIIRSIDIRALNEAERIAAFRVIYHLLAIYEKSYFKKMVDDSRKNGQNRYSCPKSFMQPVIAIALAALRPMQQEKNIQSPQKSSARCGSFDDKESMEDPLALPSIALLMEFAVYEPDLTLEMAGTDWMVRVLTGEVVVSRRVATLVTRLFVHWLDSPRMRKKAQMNRVLEQIFAPLVDFGFFNYQAESDESRAKIEATLETFQHTFLSILRSWSGLMACAAVGPGSNVVSSSPIRLIEYLGLGTVISPSLVRIRSMIVDLICDFLDLPYAAEKFTSWKEALKYYSSLHEPGVYERSLRSDFVIAHADRRVVHDERLRNHVDVLESFRAIAVYILVNACLPQSLCRLILACPDEPSSIKATLLLSDLIGQAATVLPSEWSSRVLSLPTLIQSSCESISLSTATAATTKGRQLPDEGKDRFTFQHAENAPLILFRMDELQTAWLKCEEIGRGPPSPCSLLALFVPRTAAKNEEKERRIRDEKSGDEESRYERLEINSRLTKGPVSEHLMSDILSSLGDTIDGSSINWPAASVLIERMHMDPKMVDRWRSNASVLSFLEKLMAWLAPSARNLCRTKSSDALPAAVGKAAIECLLRLAPEEPLYRDILEQFVADFVANLRPPSLSTGALSSKYVNFNGSMYYFSLIASLSSQSLGMNILEKGGVMQIFVDLMCDSTLEEHVKLIVCSVDYSKTGISRVILNKALTATNEQSRLWCTRFLEVLASLDLPDFNDWGVRMMMAQIGDESVKVVRHAVRLLHTWLPLHPSSLPLLRALPLQSLGDAGVLLRVHLFASENETRSNLNAAREAIQYWMKEFNARYAATVEEEMRMALMGIKRSMDGRFARSSHEKHSRYGVRMPTHLFSALSTHAVGRQLLMEEHVVKRLTEQLKNGPSTDHKASLLLKAATLALAHIGAAPRGHFLLSSDSLVLMIRLAEESDVLSVRGAAFAALNVLASSEGGARMLARFGWESNWYRHVVDEVRAELAHRRTSSRLSHGLGGTEMGGVLDNRPASTSVSRPRLSRVRSTSEYEKKIERSEERRRTGQIKRSFSAPSRIQSKSTGKRKMTIVDRSSMVPSVKGENSEDRREEEESEEEIEAHVSVDVMRHVFGDRDEESDHQLNGQRSRRCTTVSIGPLSPVPSGASFCLDPMGRGHSESITECIQYGLIANVKQLKSNNAMLFSGEWTRRHHFSSALRQQWRLGPIMTTKSTAVNRSFGAPVSYYFMPQDELESLSEYRNFVEKDPWLGQQLRSTRPSPGIHLSDGRNAHEETTTRCGRSLSDHSTWTNIALPSELEIVCKGIFLGEEATERSIRTNSRTISVGGEAVGSRDDNRGQKGGYGRVRLEGQAKKHTSFCFYCTAKPGEVRPFHVPNEREFNALRLKVLDAVDLLEIKHALPEKKLLELRRLHPNLFDWPCLYADVLVLLDEYRFKSQSRTFLQELFYNAIRLTRVTN</sequence>
<feature type="domain" description="Rapamycin-insensitive companion of mTOR N-terminal" evidence="4">
    <location>
        <begin position="84"/>
        <end position="529"/>
    </location>
</feature>
<evidence type="ECO:0000313" key="7">
    <source>
        <dbReference type="Proteomes" id="UP001432322"/>
    </source>
</evidence>
<evidence type="ECO:0000259" key="4">
    <source>
        <dbReference type="SMART" id="SM01308"/>
    </source>
</evidence>
<dbReference type="InterPro" id="IPR029452">
    <property type="entry name" value="RICTOR_V"/>
</dbReference>
<feature type="region of interest" description="Disordered" evidence="2">
    <location>
        <begin position="1137"/>
        <end position="1246"/>
    </location>
</feature>